<evidence type="ECO:0000256" key="8">
    <source>
        <dbReference type="ARBA" id="ARBA00023204"/>
    </source>
</evidence>
<feature type="domain" description="XPA C-terminal" evidence="13">
    <location>
        <begin position="462"/>
        <end position="512"/>
    </location>
</feature>
<dbReference type="PANTHER" id="PTHR10142:SF0">
    <property type="entry name" value="DNA REPAIR PROTEIN COMPLEMENTING XP-A CELLS"/>
    <property type="match status" value="1"/>
</dbReference>
<dbReference type="FunFam" id="3.90.530.10:FF:000003">
    <property type="entry name" value="Dna repair rad14 protein"/>
    <property type="match status" value="1"/>
</dbReference>
<keyword evidence="8" id="KW-0234">DNA repair</keyword>
<dbReference type="InterPro" id="IPR037129">
    <property type="entry name" value="XPA_sf"/>
</dbReference>
<dbReference type="OrthoDB" id="5368863at2759"/>
<feature type="region of interest" description="Disordered" evidence="11">
    <location>
        <begin position="566"/>
        <end position="594"/>
    </location>
</feature>
<dbReference type="NCBIfam" id="TIGR00598">
    <property type="entry name" value="rad14"/>
    <property type="match status" value="1"/>
</dbReference>
<comment type="caution">
    <text evidence="14">The sequence shown here is derived from an EMBL/GenBank/DDBJ whole genome shotgun (WGS) entry which is preliminary data.</text>
</comment>
<gene>
    <name evidence="14" type="ORF">E0Z10_g1528</name>
</gene>
<evidence type="ECO:0000259" key="13">
    <source>
        <dbReference type="Pfam" id="PF05181"/>
    </source>
</evidence>
<dbReference type="Pfam" id="PF05181">
    <property type="entry name" value="XPA_C"/>
    <property type="match status" value="1"/>
</dbReference>
<evidence type="ECO:0000256" key="5">
    <source>
        <dbReference type="ARBA" id="ARBA00022771"/>
    </source>
</evidence>
<dbReference type="GO" id="GO:0003684">
    <property type="term" value="F:damaged DNA binding"/>
    <property type="evidence" value="ECO:0007669"/>
    <property type="project" value="InterPro"/>
</dbReference>
<dbReference type="STRING" id="37992.A0A4Z0Z6X0"/>
<keyword evidence="5" id="KW-0863">Zinc-finger</keyword>
<dbReference type="GO" id="GO:0005783">
    <property type="term" value="C:endoplasmic reticulum"/>
    <property type="evidence" value="ECO:0007669"/>
    <property type="project" value="InterPro"/>
</dbReference>
<feature type="region of interest" description="Disordered" evidence="11">
    <location>
        <begin position="166"/>
        <end position="332"/>
    </location>
</feature>
<accession>A0A4Z0Z6X0</accession>
<dbReference type="GO" id="GO:0000715">
    <property type="term" value="P:nucleotide-excision repair, DNA damage recognition"/>
    <property type="evidence" value="ECO:0007669"/>
    <property type="project" value="TreeGrafter"/>
</dbReference>
<sequence length="635" mass="69866">MAISPQITNLIIILGMMQVSKKVPFDDPTVLNGVRALYIVSNVLIAAMYGYVLLQVNKKKDLTTLKYVEPAPMGSSEEGKLVTTTVQAYDAQQIKSAFRSQLMGLGMMGFMHIYMKYTNPLLIQSIIPFKSAIEANLVQIHLFGKPASGDLKRPFKAAAGFMSGLQGGSVQSDKKAVEAAERAGRGGVKDDKPQDLGTMERPSTPPRAATGPSHNKSTTAASPLTPEVTRRIEENRLKAKAIRDQKEAAARAAGIPTQSRTPSGFITTDQIHVPNTRKRPHDFISSSAAARAAREVPSTSRDGRVNGASPAKDATGPQQQKDGAAEKDGTIRPARKFTKFVDYDLGKMTDTKGGFLSTEDDPWNKAMSGPGGSAAGPGKNGPEGAGEERPKGMTAQEWERLQLLKKLRRQKAGPFEPGLSTLTDEKERKKCCECGTLEIDFVWEEVFGCAVCNTCKEAHPEKYSLLTKTECREDYLLTEPELRDDDLLPHLSRPNPHKSHWHDMMLFLRYQVEAYAFSEKKWGSSEALDAEFERREADKKRRKEAKFKEKLLDLKKRTRTDAYLRGRGRFDNNNDNHNRAAGGGGGSGGKKAKFGDTVADGGKHVHEWGRIIENEEGATVKTCTTCGMEVEELEF</sequence>
<proteinExistence type="inferred from homology"/>
<dbReference type="GO" id="GO:0008270">
    <property type="term" value="F:zinc ion binding"/>
    <property type="evidence" value="ECO:0007669"/>
    <property type="project" value="UniProtKB-KW"/>
</dbReference>
<feature type="compositionally biased region" description="Polar residues" evidence="11">
    <location>
        <begin position="256"/>
        <end position="270"/>
    </location>
</feature>
<dbReference type="GO" id="GO:0006284">
    <property type="term" value="P:base-excision repair"/>
    <property type="evidence" value="ECO:0007669"/>
    <property type="project" value="TreeGrafter"/>
</dbReference>
<keyword evidence="6" id="KW-0862">Zinc</keyword>
<dbReference type="PANTHER" id="PTHR10142">
    <property type="entry name" value="DNA REPAIR PROTEIN COMPLEMENTING XP-A CELLS"/>
    <property type="match status" value="1"/>
</dbReference>
<evidence type="ECO:0000256" key="4">
    <source>
        <dbReference type="ARBA" id="ARBA00022763"/>
    </source>
</evidence>
<dbReference type="Gene3D" id="3.90.530.10">
    <property type="entry name" value="XPA C-terminal domain"/>
    <property type="match status" value="1"/>
</dbReference>
<keyword evidence="3" id="KW-0479">Metal-binding</keyword>
<feature type="compositionally biased region" description="Polar residues" evidence="11">
    <location>
        <begin position="212"/>
        <end position="222"/>
    </location>
</feature>
<dbReference type="AlphaFoldDB" id="A0A4Z0Z6X0"/>
<evidence type="ECO:0000256" key="6">
    <source>
        <dbReference type="ARBA" id="ARBA00022833"/>
    </source>
</evidence>
<evidence type="ECO:0000256" key="7">
    <source>
        <dbReference type="ARBA" id="ARBA00023125"/>
    </source>
</evidence>
<keyword evidence="4" id="KW-0227">DNA damage</keyword>
<feature type="region of interest" description="Disordered" evidence="11">
    <location>
        <begin position="353"/>
        <end position="394"/>
    </location>
</feature>
<evidence type="ECO:0000313" key="15">
    <source>
        <dbReference type="Proteomes" id="UP000297716"/>
    </source>
</evidence>
<keyword evidence="9" id="KW-0539">Nucleus</keyword>
<comment type="subcellular location">
    <subcellularLocation>
        <location evidence="1">Nucleus</location>
    </subcellularLocation>
</comment>
<feature type="compositionally biased region" description="Gly residues" evidence="11">
    <location>
        <begin position="369"/>
        <end position="384"/>
    </location>
</feature>
<dbReference type="GO" id="GO:1901255">
    <property type="term" value="P:nucleotide-excision repair involved in interstrand cross-link repair"/>
    <property type="evidence" value="ECO:0007669"/>
    <property type="project" value="TreeGrafter"/>
</dbReference>
<dbReference type="GO" id="GO:0000110">
    <property type="term" value="C:nucleotide-excision repair factor 1 complex"/>
    <property type="evidence" value="ECO:0007669"/>
    <property type="project" value="TreeGrafter"/>
</dbReference>
<dbReference type="Proteomes" id="UP000297716">
    <property type="component" value="Unassembled WGS sequence"/>
</dbReference>
<evidence type="ECO:0000256" key="9">
    <source>
        <dbReference type="ARBA" id="ARBA00023242"/>
    </source>
</evidence>
<evidence type="ECO:0000313" key="14">
    <source>
        <dbReference type="EMBL" id="TGJ87225.1"/>
    </source>
</evidence>
<keyword evidence="12" id="KW-1133">Transmembrane helix</keyword>
<dbReference type="GO" id="GO:0045047">
    <property type="term" value="P:protein targeting to ER"/>
    <property type="evidence" value="ECO:0007669"/>
    <property type="project" value="InterPro"/>
</dbReference>
<dbReference type="InterPro" id="IPR009061">
    <property type="entry name" value="DNA-bd_dom_put_sf"/>
</dbReference>
<dbReference type="InterPro" id="IPR000465">
    <property type="entry name" value="XPA/RAD14"/>
</dbReference>
<evidence type="ECO:0000256" key="1">
    <source>
        <dbReference type="ARBA" id="ARBA00004123"/>
    </source>
</evidence>
<feature type="compositionally biased region" description="Basic and acidic residues" evidence="11">
    <location>
        <begin position="228"/>
        <end position="249"/>
    </location>
</feature>
<comment type="similarity">
    <text evidence="2">Belongs to the XPA family.</text>
</comment>
<feature type="compositionally biased region" description="Basic and acidic residues" evidence="11">
    <location>
        <begin position="172"/>
        <end position="194"/>
    </location>
</feature>
<dbReference type="InterPro" id="IPR022656">
    <property type="entry name" value="XPA_C"/>
</dbReference>
<dbReference type="Pfam" id="PF10032">
    <property type="entry name" value="Pho88"/>
    <property type="match status" value="1"/>
</dbReference>
<evidence type="ECO:0000256" key="12">
    <source>
        <dbReference type="SAM" id="Phobius"/>
    </source>
</evidence>
<name>A0A4Z0Z6X0_9PEZI</name>
<dbReference type="CDD" id="cd21077">
    <property type="entry name" value="DBD_Rad14"/>
    <property type="match status" value="1"/>
</dbReference>
<keyword evidence="12" id="KW-0812">Transmembrane</keyword>
<reference evidence="14 15" key="1">
    <citation type="submission" date="2019-03" db="EMBL/GenBank/DDBJ databases">
        <title>Draft genome sequence of Xylaria hypoxylon DSM 108379, a ubiquitous saprotrophic-parasitic fungi on hardwood.</title>
        <authorList>
            <person name="Buettner E."/>
            <person name="Leonhardt S."/>
            <person name="Gebauer A.M."/>
            <person name="Liers C."/>
            <person name="Hofrichter M."/>
            <person name="Kellner H."/>
        </authorList>
    </citation>
    <scope>NUCLEOTIDE SEQUENCE [LARGE SCALE GENOMIC DNA]</scope>
    <source>
        <strain evidence="14 15">DSM 108379</strain>
    </source>
</reference>
<keyword evidence="7" id="KW-0238">DNA-binding</keyword>
<evidence type="ECO:0000256" key="11">
    <source>
        <dbReference type="SAM" id="MobiDB-lite"/>
    </source>
</evidence>
<keyword evidence="15" id="KW-1185">Reference proteome</keyword>
<keyword evidence="12" id="KW-0472">Membrane</keyword>
<feature type="compositionally biased region" description="Basic and acidic residues" evidence="11">
    <location>
        <begin position="566"/>
        <end position="578"/>
    </location>
</feature>
<dbReference type="EMBL" id="SKBN01000016">
    <property type="protein sequence ID" value="TGJ87225.1"/>
    <property type="molecule type" value="Genomic_DNA"/>
</dbReference>
<organism evidence="14 15">
    <name type="scientific">Xylaria hypoxylon</name>
    <dbReference type="NCBI Taxonomy" id="37992"/>
    <lineage>
        <taxon>Eukaryota</taxon>
        <taxon>Fungi</taxon>
        <taxon>Dikarya</taxon>
        <taxon>Ascomycota</taxon>
        <taxon>Pezizomycotina</taxon>
        <taxon>Sordariomycetes</taxon>
        <taxon>Xylariomycetidae</taxon>
        <taxon>Xylariales</taxon>
        <taxon>Xylariaceae</taxon>
        <taxon>Xylaria</taxon>
    </lineage>
</organism>
<evidence type="ECO:0000256" key="2">
    <source>
        <dbReference type="ARBA" id="ARBA00005548"/>
    </source>
</evidence>
<dbReference type="InterPro" id="IPR012098">
    <property type="entry name" value="SND3_fun"/>
</dbReference>
<protein>
    <recommendedName>
        <fullName evidence="10">DNA repair protein RAD14</fullName>
    </recommendedName>
</protein>
<evidence type="ECO:0000256" key="10">
    <source>
        <dbReference type="ARBA" id="ARBA00072989"/>
    </source>
</evidence>
<evidence type="ECO:0000256" key="3">
    <source>
        <dbReference type="ARBA" id="ARBA00022723"/>
    </source>
</evidence>
<dbReference type="GO" id="GO:0070914">
    <property type="term" value="P:UV-damage excision repair"/>
    <property type="evidence" value="ECO:0007669"/>
    <property type="project" value="TreeGrafter"/>
</dbReference>
<dbReference type="SUPFAM" id="SSF46955">
    <property type="entry name" value="Putative DNA-binding domain"/>
    <property type="match status" value="1"/>
</dbReference>
<feature type="transmembrane region" description="Helical" evidence="12">
    <location>
        <begin position="36"/>
        <end position="54"/>
    </location>
</feature>